<sequence length="86" mass="10309">MERNMQEWRCREELLLMEAPVVTLTGQYQMRIENYRFLRSLRENEIQVQGKRCRLTIAGECLMVNYYTGEAMKISGRICSLHYQEV</sequence>
<protein>
    <submittedName>
        <fullName evidence="1">YabP/YqfC family sporulation protein</fullName>
    </submittedName>
</protein>
<proteinExistence type="predicted"/>
<dbReference type="RefSeq" id="WP_308453165.1">
    <property type="nucleotide sequence ID" value="NZ_JAJEQR010000012.1"/>
</dbReference>
<name>A0AAE3E9I6_9FIRM</name>
<dbReference type="AlphaFoldDB" id="A0AAE3E9I6"/>
<evidence type="ECO:0000313" key="2">
    <source>
        <dbReference type="Proteomes" id="UP001198182"/>
    </source>
</evidence>
<gene>
    <name evidence="1" type="ORF">LKD81_05695</name>
</gene>
<keyword evidence="2" id="KW-1185">Reference proteome</keyword>
<comment type="caution">
    <text evidence="1">The sequence shown here is derived from an EMBL/GenBank/DDBJ whole genome shotgun (WGS) entry which is preliminary data.</text>
</comment>
<dbReference type="Pfam" id="PF07873">
    <property type="entry name" value="YabP"/>
    <property type="match status" value="1"/>
</dbReference>
<reference evidence="1" key="1">
    <citation type="submission" date="2021-10" db="EMBL/GenBank/DDBJ databases">
        <title>Anaerobic single-cell dispensing facilitates the cultivation of human gut bacteria.</title>
        <authorList>
            <person name="Afrizal A."/>
        </authorList>
    </citation>
    <scope>NUCLEOTIDE SEQUENCE</scope>
    <source>
        <strain evidence="1">CLA-AA-H215</strain>
    </source>
</reference>
<accession>A0AAE3E9I6</accession>
<dbReference type="EMBL" id="JAJEQR010000012">
    <property type="protein sequence ID" value="MCC2230494.1"/>
    <property type="molecule type" value="Genomic_DNA"/>
</dbReference>
<dbReference type="Proteomes" id="UP001198182">
    <property type="component" value="Unassembled WGS sequence"/>
</dbReference>
<dbReference type="InterPro" id="IPR022476">
    <property type="entry name" value="Spore_YabP/YqfC"/>
</dbReference>
<organism evidence="1 2">
    <name type="scientific">Hominifimenecus microfluidus</name>
    <dbReference type="NCBI Taxonomy" id="2885348"/>
    <lineage>
        <taxon>Bacteria</taxon>
        <taxon>Bacillati</taxon>
        <taxon>Bacillota</taxon>
        <taxon>Clostridia</taxon>
        <taxon>Lachnospirales</taxon>
        <taxon>Lachnospiraceae</taxon>
        <taxon>Hominifimenecus</taxon>
    </lineage>
</organism>
<evidence type="ECO:0000313" key="1">
    <source>
        <dbReference type="EMBL" id="MCC2230494.1"/>
    </source>
</evidence>